<gene>
    <name evidence="6" type="primary">LOC111101923</name>
</gene>
<evidence type="ECO:0000259" key="4">
    <source>
        <dbReference type="Pfam" id="PF13359"/>
    </source>
</evidence>
<dbReference type="Proteomes" id="UP000694844">
    <property type="component" value="Chromosome 6"/>
</dbReference>
<protein>
    <submittedName>
        <fullName evidence="6">LOW QUALITY PROTEIN: uncharacterized protein LOC111101923</fullName>
    </submittedName>
</protein>
<dbReference type="GeneID" id="111101923"/>
<dbReference type="Pfam" id="PF13359">
    <property type="entry name" value="DDE_Tnp_4"/>
    <property type="match status" value="1"/>
</dbReference>
<evidence type="ECO:0000256" key="2">
    <source>
        <dbReference type="ARBA" id="ARBA00022723"/>
    </source>
</evidence>
<dbReference type="RefSeq" id="XP_022290285.1">
    <property type="nucleotide sequence ID" value="XM_022434577.1"/>
</dbReference>
<comment type="cofactor">
    <cofactor evidence="1">
        <name>a divalent metal cation</name>
        <dbReference type="ChEBI" id="CHEBI:60240"/>
    </cofactor>
</comment>
<dbReference type="OrthoDB" id="6111035at2759"/>
<feature type="domain" description="DDE Tnp4" evidence="4">
    <location>
        <begin position="313"/>
        <end position="482"/>
    </location>
</feature>
<evidence type="ECO:0000313" key="5">
    <source>
        <dbReference type="Proteomes" id="UP000694844"/>
    </source>
</evidence>
<evidence type="ECO:0000256" key="3">
    <source>
        <dbReference type="SAM" id="MobiDB-lite"/>
    </source>
</evidence>
<keyword evidence="5" id="KW-1185">Reference proteome</keyword>
<dbReference type="AlphaFoldDB" id="A0A8B8AGI8"/>
<feature type="compositionally biased region" description="Polar residues" evidence="3">
    <location>
        <begin position="65"/>
        <end position="77"/>
    </location>
</feature>
<evidence type="ECO:0000313" key="6">
    <source>
        <dbReference type="RefSeq" id="XP_022290285.1"/>
    </source>
</evidence>
<name>A0A8B8AGI8_CRAVI</name>
<evidence type="ECO:0000256" key="1">
    <source>
        <dbReference type="ARBA" id="ARBA00001968"/>
    </source>
</evidence>
<feature type="region of interest" description="Disordered" evidence="3">
    <location>
        <begin position="64"/>
        <end position="84"/>
    </location>
</feature>
<dbReference type="PANTHER" id="PTHR23080">
    <property type="entry name" value="THAP DOMAIN PROTEIN"/>
    <property type="match status" value="1"/>
</dbReference>
<dbReference type="GO" id="GO:0046872">
    <property type="term" value="F:metal ion binding"/>
    <property type="evidence" value="ECO:0007669"/>
    <property type="project" value="UniProtKB-KW"/>
</dbReference>
<reference evidence="6" key="1">
    <citation type="submission" date="2025-08" db="UniProtKB">
        <authorList>
            <consortium name="RefSeq"/>
        </authorList>
    </citation>
    <scope>IDENTIFICATION</scope>
    <source>
        <tissue evidence="6">Whole sample</tissue>
    </source>
</reference>
<dbReference type="KEGG" id="cvn:111101923"/>
<dbReference type="InterPro" id="IPR027806">
    <property type="entry name" value="HARBI1_dom"/>
</dbReference>
<accession>A0A8B8AGI8</accession>
<proteinExistence type="predicted"/>
<organism evidence="5 6">
    <name type="scientific">Crassostrea virginica</name>
    <name type="common">Eastern oyster</name>
    <dbReference type="NCBI Taxonomy" id="6565"/>
    <lineage>
        <taxon>Eukaryota</taxon>
        <taxon>Metazoa</taxon>
        <taxon>Spiralia</taxon>
        <taxon>Lophotrochozoa</taxon>
        <taxon>Mollusca</taxon>
        <taxon>Bivalvia</taxon>
        <taxon>Autobranchia</taxon>
        <taxon>Pteriomorphia</taxon>
        <taxon>Ostreida</taxon>
        <taxon>Ostreoidea</taxon>
        <taxon>Ostreidae</taxon>
        <taxon>Crassostrea</taxon>
    </lineage>
</organism>
<keyword evidence="2" id="KW-0479">Metal-binding</keyword>
<sequence length="688" mass="78505">MDDSNSRKRFPCVLCKKRTKPNDRKKCENVAIRKFLRKNFMINSSSHDVLRNKCRHHYYLKKQRAPSQINETQENETPSGLPSSPLSISLPFQRTPMSHAYCFICKRPGPKLVVPSSTTRLSAFIQKEVKIPKGSRCCPSHLENDMFKPGVLDNIPTIDSSYVNKTTILELIKKIREYALQNSVSTLNFDSPNLLSKDCEILTGITKENFEQLHDEIISEIKNTPCRSSRTSLGIFLLKLRSGMSNQLLSTIFGISKPSLRRAIKSVRLALVKNFVPRNLGLQHINREAVINSHTRPLAQSLFMNLNQVTAVLDGTYIFIQKSNNFAFQRRSYSVHKGRPLLKPMVIVATDGYFLSVVKPYLADSRNNDASILNHMFKSNIEDIRNWFHEEDIFIVDKGFRDSIDMLEELGIHAKMPSLLRRGEKQLSTSDANASRLVTKIRWVVEAANARIKQWKYLAHVLPTNQVPFIGDYVRIVCAISNRFLRPLSVGDSDTDEALAAKMMHLSSQNNLLQIYIEENALDKRSSNWEPVSPEELNFPKLDEEDLRNITCVVYQLKLSSCYIQEYMEGDSDILIHREVPGLIRVRLQSRHVSSKKHLLWIRYSDSSVTAWYCRCRIGARVVGVCSHIAAVIWFLGYAQRNEQGVCGVQDWSEFVTDAAIIDSSDSDDSDDNGKGEWFCISSLTLYN</sequence>